<dbReference type="EMBL" id="BAABEO010000008">
    <property type="protein sequence ID" value="GAA3674582.1"/>
    <property type="molecule type" value="Genomic_DNA"/>
</dbReference>
<keyword evidence="2" id="KW-0812">Transmembrane</keyword>
<organism evidence="3 4">
    <name type="scientific">Arthrobacter ginkgonis</name>
    <dbReference type="NCBI Taxonomy" id="1630594"/>
    <lineage>
        <taxon>Bacteria</taxon>
        <taxon>Bacillati</taxon>
        <taxon>Actinomycetota</taxon>
        <taxon>Actinomycetes</taxon>
        <taxon>Micrococcales</taxon>
        <taxon>Micrococcaceae</taxon>
        <taxon>Arthrobacter</taxon>
    </lineage>
</organism>
<feature type="transmembrane region" description="Helical" evidence="2">
    <location>
        <begin position="29"/>
        <end position="48"/>
    </location>
</feature>
<feature type="transmembrane region" description="Helical" evidence="2">
    <location>
        <begin position="7"/>
        <end position="23"/>
    </location>
</feature>
<dbReference type="Proteomes" id="UP001500752">
    <property type="component" value="Unassembled WGS sequence"/>
</dbReference>
<evidence type="ECO:0000256" key="2">
    <source>
        <dbReference type="SAM" id="Phobius"/>
    </source>
</evidence>
<accession>A0ABP7C1U2</accession>
<reference evidence="4" key="1">
    <citation type="journal article" date="2019" name="Int. J. Syst. Evol. Microbiol.">
        <title>The Global Catalogue of Microorganisms (GCM) 10K type strain sequencing project: providing services to taxonomists for standard genome sequencing and annotation.</title>
        <authorList>
            <consortium name="The Broad Institute Genomics Platform"/>
            <consortium name="The Broad Institute Genome Sequencing Center for Infectious Disease"/>
            <person name="Wu L."/>
            <person name="Ma J."/>
        </authorList>
    </citation>
    <scope>NUCLEOTIDE SEQUENCE [LARGE SCALE GENOMIC DNA]</scope>
    <source>
        <strain evidence="4">JCM 30742</strain>
    </source>
</reference>
<comment type="caution">
    <text evidence="3">The sequence shown here is derived from an EMBL/GenBank/DDBJ whole genome shotgun (WGS) entry which is preliminary data.</text>
</comment>
<evidence type="ECO:0000313" key="4">
    <source>
        <dbReference type="Proteomes" id="UP001500752"/>
    </source>
</evidence>
<proteinExistence type="predicted"/>
<name>A0ABP7C1U2_9MICC</name>
<evidence type="ECO:0000313" key="3">
    <source>
        <dbReference type="EMBL" id="GAA3674582.1"/>
    </source>
</evidence>
<dbReference type="RefSeq" id="WP_345149094.1">
    <property type="nucleotide sequence ID" value="NZ_BAABEO010000008.1"/>
</dbReference>
<keyword evidence="4" id="KW-1185">Reference proteome</keyword>
<dbReference type="InterPro" id="IPR025323">
    <property type="entry name" value="DUF4229"/>
</dbReference>
<protein>
    <recommendedName>
        <fullName evidence="5">DUF4229 domain-containing protein</fullName>
    </recommendedName>
</protein>
<gene>
    <name evidence="3" type="ORF">GCM10023081_11240</name>
</gene>
<dbReference type="Pfam" id="PF14012">
    <property type="entry name" value="DUF4229"/>
    <property type="match status" value="1"/>
</dbReference>
<sequence>MRILTYTILRLVLFFGVFAALYYGLAWNVWLSAAIALVIAFAVTYLFFNRLRVTATRELAGKFSGGTPKKQRTTRADEDAAAEDQS</sequence>
<keyword evidence="2" id="KW-0472">Membrane</keyword>
<keyword evidence="2" id="KW-1133">Transmembrane helix</keyword>
<feature type="region of interest" description="Disordered" evidence="1">
    <location>
        <begin position="62"/>
        <end position="86"/>
    </location>
</feature>
<evidence type="ECO:0000256" key="1">
    <source>
        <dbReference type="SAM" id="MobiDB-lite"/>
    </source>
</evidence>
<evidence type="ECO:0008006" key="5">
    <source>
        <dbReference type="Google" id="ProtNLM"/>
    </source>
</evidence>